<dbReference type="PROSITE" id="PS50889">
    <property type="entry name" value="S4"/>
    <property type="match status" value="1"/>
</dbReference>
<dbReference type="CDD" id="cd02869">
    <property type="entry name" value="PseudoU_synth_RluA_like"/>
    <property type="match status" value="1"/>
</dbReference>
<dbReference type="RefSeq" id="WP_224197466.1">
    <property type="nucleotide sequence ID" value="NZ_JAIRAU010000057.1"/>
</dbReference>
<protein>
    <recommendedName>
        <fullName evidence="4">Pseudouridine synthase</fullName>
        <ecNumber evidence="4">5.4.99.-</ecNumber>
    </recommendedName>
</protein>
<evidence type="ECO:0000256" key="1">
    <source>
        <dbReference type="ARBA" id="ARBA00010876"/>
    </source>
</evidence>
<gene>
    <name evidence="6" type="ORF">K7C98_41440</name>
</gene>
<dbReference type="InterPro" id="IPR006145">
    <property type="entry name" value="PsdUridine_synth_RsuA/RluA"/>
</dbReference>
<dbReference type="InterPro" id="IPR036986">
    <property type="entry name" value="S4_RNA-bd_sf"/>
</dbReference>
<sequence>MSEPPEEFIEIPLVVDTARDGFRLDRFLSSRIARLSRTRVQTIVDNGQVRRADTGEVLRRASQRVRAGESLVIRRPAPQEPEVVLDYREIFRDHDLLVIDKPAGLPVHPSASYHRHTLTQVLRDRLGAGHGWDMAHRLDRETSGVMVFGRREGSATALKKAFLGRAVAKTYLALVHGCLEEHVRIDMSLGFAIGSKIRIKIGPVPVAEGGLPAATTVRPLRRGEFRGKPITLVEALPETGRQHQIRVHLAEIGHAVVGDKLYGLPEEEFLKVVEGGRKLHELGADLGLHRHALHAAALTLPHPGTGERVQFTAPWPGELAAILRP</sequence>
<evidence type="ECO:0000256" key="4">
    <source>
        <dbReference type="RuleBase" id="RU362028"/>
    </source>
</evidence>
<evidence type="ECO:0000259" key="5">
    <source>
        <dbReference type="Pfam" id="PF00849"/>
    </source>
</evidence>
<comment type="similarity">
    <text evidence="1 4">Belongs to the pseudouridine synthase RluA family.</text>
</comment>
<dbReference type="SUPFAM" id="SSF55120">
    <property type="entry name" value="Pseudouridine synthase"/>
    <property type="match status" value="1"/>
</dbReference>
<dbReference type="InterPro" id="IPR006224">
    <property type="entry name" value="PsdUridine_synth_RluA-like_CS"/>
</dbReference>
<name>A0ABS7U5D3_9BACT</name>
<evidence type="ECO:0000256" key="2">
    <source>
        <dbReference type="ARBA" id="ARBA00023235"/>
    </source>
</evidence>
<feature type="domain" description="Pseudouridine synthase RsuA/RluA-like" evidence="5">
    <location>
        <begin position="95"/>
        <end position="250"/>
    </location>
</feature>
<dbReference type="Gene3D" id="3.10.290.10">
    <property type="entry name" value="RNA-binding S4 domain"/>
    <property type="match status" value="1"/>
</dbReference>
<proteinExistence type="inferred from homology"/>
<accession>A0ABS7U5D3</accession>
<keyword evidence="2 4" id="KW-0413">Isomerase</keyword>
<dbReference type="InterPro" id="IPR050188">
    <property type="entry name" value="RluA_PseudoU_synthase"/>
</dbReference>
<reference evidence="6" key="1">
    <citation type="submission" date="2021-08" db="EMBL/GenBank/DDBJ databases">
        <authorList>
            <person name="Stevens D.C."/>
        </authorList>
    </citation>
    <scope>NUCLEOTIDE SEQUENCE</scope>
    <source>
        <strain evidence="6">DSM 53165</strain>
    </source>
</reference>
<dbReference type="PANTHER" id="PTHR21600">
    <property type="entry name" value="MITOCHONDRIAL RNA PSEUDOURIDINE SYNTHASE"/>
    <property type="match status" value="1"/>
</dbReference>
<organism evidence="6 7">
    <name type="scientific">Nannocystis pusilla</name>
    <dbReference type="NCBI Taxonomy" id="889268"/>
    <lineage>
        <taxon>Bacteria</taxon>
        <taxon>Pseudomonadati</taxon>
        <taxon>Myxococcota</taxon>
        <taxon>Polyangia</taxon>
        <taxon>Nannocystales</taxon>
        <taxon>Nannocystaceae</taxon>
        <taxon>Nannocystis</taxon>
    </lineage>
</organism>
<dbReference type="InterPro" id="IPR020103">
    <property type="entry name" value="PsdUridine_synth_cat_dom_sf"/>
</dbReference>
<keyword evidence="7" id="KW-1185">Reference proteome</keyword>
<dbReference type="PANTHER" id="PTHR21600:SF87">
    <property type="entry name" value="RNA PSEUDOURIDYLATE SYNTHASE DOMAIN-CONTAINING PROTEIN 1"/>
    <property type="match status" value="1"/>
</dbReference>
<evidence type="ECO:0000313" key="7">
    <source>
        <dbReference type="Proteomes" id="UP001139031"/>
    </source>
</evidence>
<dbReference type="EMBL" id="JAIRAU010000057">
    <property type="protein sequence ID" value="MBZ5715733.1"/>
    <property type="molecule type" value="Genomic_DNA"/>
</dbReference>
<dbReference type="Pfam" id="PF00849">
    <property type="entry name" value="PseudoU_synth_2"/>
    <property type="match status" value="1"/>
</dbReference>
<dbReference type="CDD" id="cd00165">
    <property type="entry name" value="S4"/>
    <property type="match status" value="1"/>
</dbReference>
<keyword evidence="3" id="KW-0694">RNA-binding</keyword>
<dbReference type="Proteomes" id="UP001139031">
    <property type="component" value="Unassembled WGS sequence"/>
</dbReference>
<evidence type="ECO:0000256" key="3">
    <source>
        <dbReference type="PROSITE-ProRule" id="PRU00182"/>
    </source>
</evidence>
<comment type="function">
    <text evidence="4">Responsible for synthesis of pseudouridine from uracil.</text>
</comment>
<comment type="catalytic activity">
    <reaction evidence="4">
        <text>a uridine in RNA = a pseudouridine in RNA</text>
        <dbReference type="Rhea" id="RHEA:48348"/>
        <dbReference type="Rhea" id="RHEA-COMP:12068"/>
        <dbReference type="Rhea" id="RHEA-COMP:12069"/>
        <dbReference type="ChEBI" id="CHEBI:65314"/>
        <dbReference type="ChEBI" id="CHEBI:65315"/>
    </reaction>
</comment>
<dbReference type="SUPFAM" id="SSF55174">
    <property type="entry name" value="Alpha-L RNA-binding motif"/>
    <property type="match status" value="1"/>
</dbReference>
<comment type="caution">
    <text evidence="6">The sequence shown here is derived from an EMBL/GenBank/DDBJ whole genome shotgun (WGS) entry which is preliminary data.</text>
</comment>
<dbReference type="Gene3D" id="3.30.2350.10">
    <property type="entry name" value="Pseudouridine synthase"/>
    <property type="match status" value="1"/>
</dbReference>
<dbReference type="EC" id="5.4.99.-" evidence="4"/>
<evidence type="ECO:0000313" key="6">
    <source>
        <dbReference type="EMBL" id="MBZ5715733.1"/>
    </source>
</evidence>
<dbReference type="InterPro" id="IPR006225">
    <property type="entry name" value="PsdUridine_synth_RluC/D"/>
</dbReference>
<dbReference type="PROSITE" id="PS01129">
    <property type="entry name" value="PSI_RLU"/>
    <property type="match status" value="1"/>
</dbReference>
<dbReference type="NCBIfam" id="TIGR00005">
    <property type="entry name" value="rluA_subfam"/>
    <property type="match status" value="1"/>
</dbReference>